<evidence type="ECO:0000259" key="12">
    <source>
        <dbReference type="Pfam" id="PF07730"/>
    </source>
</evidence>
<feature type="transmembrane region" description="Helical" evidence="10">
    <location>
        <begin position="124"/>
        <end position="144"/>
    </location>
</feature>
<evidence type="ECO:0000256" key="9">
    <source>
        <dbReference type="SAM" id="MobiDB-lite"/>
    </source>
</evidence>
<accession>A0AAE9YIV4</accession>
<dbReference type="InterPro" id="IPR036890">
    <property type="entry name" value="HATPase_C_sf"/>
</dbReference>
<dbReference type="CDD" id="cd16917">
    <property type="entry name" value="HATPase_UhpB-NarQ-NarX-like"/>
    <property type="match status" value="1"/>
</dbReference>
<feature type="transmembrane region" description="Helical" evidence="10">
    <location>
        <begin position="12"/>
        <end position="32"/>
    </location>
</feature>
<dbReference type="Pfam" id="PF07730">
    <property type="entry name" value="HisKA_3"/>
    <property type="match status" value="1"/>
</dbReference>
<evidence type="ECO:0000313" key="14">
    <source>
        <dbReference type="Proteomes" id="UP001216390"/>
    </source>
</evidence>
<name>A0AAE9YIV4_9ACTN</name>
<dbReference type="KEGG" id="ima:PO878_08765"/>
<comment type="catalytic activity">
    <reaction evidence="1">
        <text>ATP + protein L-histidine = ADP + protein N-phospho-L-histidine.</text>
        <dbReference type="EC" id="2.7.13.3"/>
    </reaction>
</comment>
<keyword evidence="6 13" id="KW-0418">Kinase</keyword>
<dbReference type="GO" id="GO:0046983">
    <property type="term" value="F:protein dimerization activity"/>
    <property type="evidence" value="ECO:0007669"/>
    <property type="project" value="InterPro"/>
</dbReference>
<feature type="transmembrane region" description="Helical" evidence="10">
    <location>
        <begin position="38"/>
        <end position="57"/>
    </location>
</feature>
<keyword evidence="10" id="KW-0812">Transmembrane</keyword>
<dbReference type="InterPro" id="IPR050482">
    <property type="entry name" value="Sensor_HK_TwoCompSys"/>
</dbReference>
<gene>
    <name evidence="13" type="ORF">PO878_08765</name>
</gene>
<dbReference type="PANTHER" id="PTHR24421:SF10">
    <property type="entry name" value="NITRATE_NITRITE SENSOR PROTEIN NARQ"/>
    <property type="match status" value="1"/>
</dbReference>
<dbReference type="InterPro" id="IPR003594">
    <property type="entry name" value="HATPase_dom"/>
</dbReference>
<dbReference type="AlphaFoldDB" id="A0AAE9YIV4"/>
<dbReference type="SUPFAM" id="SSF55874">
    <property type="entry name" value="ATPase domain of HSP90 chaperone/DNA topoisomerase II/histidine kinase"/>
    <property type="match status" value="1"/>
</dbReference>
<keyword evidence="5" id="KW-0547">Nucleotide-binding</keyword>
<evidence type="ECO:0000256" key="5">
    <source>
        <dbReference type="ARBA" id="ARBA00022741"/>
    </source>
</evidence>
<evidence type="ECO:0000256" key="6">
    <source>
        <dbReference type="ARBA" id="ARBA00022777"/>
    </source>
</evidence>
<keyword evidence="10" id="KW-1133">Transmembrane helix</keyword>
<dbReference type="EC" id="2.7.13.3" evidence="2"/>
<keyword evidence="4" id="KW-0808">Transferase</keyword>
<evidence type="ECO:0000256" key="7">
    <source>
        <dbReference type="ARBA" id="ARBA00022840"/>
    </source>
</evidence>
<keyword evidence="7" id="KW-0067">ATP-binding</keyword>
<proteinExistence type="predicted"/>
<reference evidence="13" key="1">
    <citation type="submission" date="2023-01" db="EMBL/GenBank/DDBJ databases">
        <title>The diversity of Class Acidimicrobiia in South China Sea sediment environments and the proposal of Iamia marina sp. nov., a novel species of the genus Iamia.</title>
        <authorList>
            <person name="He Y."/>
            <person name="Tian X."/>
        </authorList>
    </citation>
    <scope>NUCLEOTIDE SEQUENCE</scope>
    <source>
        <strain evidence="13">DSM 19957</strain>
    </source>
</reference>
<evidence type="ECO:0000256" key="1">
    <source>
        <dbReference type="ARBA" id="ARBA00000085"/>
    </source>
</evidence>
<feature type="domain" description="Histidine kinase/HSP90-like ATPase" evidence="11">
    <location>
        <begin position="277"/>
        <end position="366"/>
    </location>
</feature>
<evidence type="ECO:0000256" key="3">
    <source>
        <dbReference type="ARBA" id="ARBA00022553"/>
    </source>
</evidence>
<keyword evidence="10" id="KW-0472">Membrane</keyword>
<keyword evidence="3" id="KW-0597">Phosphoprotein</keyword>
<dbReference type="InterPro" id="IPR011712">
    <property type="entry name" value="Sig_transdc_His_kin_sub3_dim/P"/>
</dbReference>
<protein>
    <recommendedName>
        <fullName evidence="2">histidine kinase</fullName>
        <ecNumber evidence="2">2.7.13.3</ecNumber>
    </recommendedName>
</protein>
<dbReference type="GO" id="GO:0016020">
    <property type="term" value="C:membrane"/>
    <property type="evidence" value="ECO:0007669"/>
    <property type="project" value="InterPro"/>
</dbReference>
<dbReference type="GO" id="GO:0000155">
    <property type="term" value="F:phosphorelay sensor kinase activity"/>
    <property type="evidence" value="ECO:0007669"/>
    <property type="project" value="InterPro"/>
</dbReference>
<dbReference type="PANTHER" id="PTHR24421">
    <property type="entry name" value="NITRATE/NITRITE SENSOR PROTEIN NARX-RELATED"/>
    <property type="match status" value="1"/>
</dbReference>
<dbReference type="RefSeq" id="WP_272738331.1">
    <property type="nucleotide sequence ID" value="NZ_CP116942.1"/>
</dbReference>
<evidence type="ECO:0000256" key="4">
    <source>
        <dbReference type="ARBA" id="ARBA00022679"/>
    </source>
</evidence>
<keyword evidence="14" id="KW-1185">Reference proteome</keyword>
<sequence length="368" mass="37475">MDAPRPDRQALLVRMALLAVVGAVLVGEGAGASRPGPALLVLDGVVGAAAALAAPGLRHRPVGAALALAGLSALVPTVTPVAATAVLWTAERERLPIAAVTAVAAAAGQGVRGLWRPDLGVPTGWWLAVVVLAYVGLVGWGAWLQARRALFDAVVERTRHAERTRIARELHDTLAHRLSLVATTAGALEYNRAAGPERTAEAAGAIRTAAHQALAELREVVGLLREDESAGRGRPQPGVADIAALVEEARAAGAPVALDDGLAPNDREQVPAGLGRTAHRVVQEGLTNARKHASGGDVRVALAGHPGATLEVEVVNGPGAGGHAPAPPGAGVGLVGLRERAELSDGHLEHGPTPSGGFRIAASLPWPR</sequence>
<dbReference type="EMBL" id="CP116942">
    <property type="protein sequence ID" value="WCO68816.1"/>
    <property type="molecule type" value="Genomic_DNA"/>
</dbReference>
<evidence type="ECO:0000256" key="10">
    <source>
        <dbReference type="SAM" id="Phobius"/>
    </source>
</evidence>
<keyword evidence="8" id="KW-0902">Two-component regulatory system</keyword>
<organism evidence="13 14">
    <name type="scientific">Iamia majanohamensis</name>
    <dbReference type="NCBI Taxonomy" id="467976"/>
    <lineage>
        <taxon>Bacteria</taxon>
        <taxon>Bacillati</taxon>
        <taxon>Actinomycetota</taxon>
        <taxon>Acidimicrobiia</taxon>
        <taxon>Acidimicrobiales</taxon>
        <taxon>Iamiaceae</taxon>
        <taxon>Iamia</taxon>
    </lineage>
</organism>
<feature type="region of interest" description="Disordered" evidence="9">
    <location>
        <begin position="346"/>
        <end position="368"/>
    </location>
</feature>
<dbReference type="Gene3D" id="3.30.565.10">
    <property type="entry name" value="Histidine kinase-like ATPase, C-terminal domain"/>
    <property type="match status" value="1"/>
</dbReference>
<feature type="domain" description="Signal transduction histidine kinase subgroup 3 dimerisation and phosphoacceptor" evidence="12">
    <location>
        <begin position="162"/>
        <end position="228"/>
    </location>
</feature>
<evidence type="ECO:0000256" key="2">
    <source>
        <dbReference type="ARBA" id="ARBA00012438"/>
    </source>
</evidence>
<dbReference type="Gene3D" id="1.20.5.1930">
    <property type="match status" value="1"/>
</dbReference>
<evidence type="ECO:0000313" key="13">
    <source>
        <dbReference type="EMBL" id="WCO68816.1"/>
    </source>
</evidence>
<dbReference type="GO" id="GO:0005524">
    <property type="term" value="F:ATP binding"/>
    <property type="evidence" value="ECO:0007669"/>
    <property type="project" value="UniProtKB-KW"/>
</dbReference>
<evidence type="ECO:0000259" key="11">
    <source>
        <dbReference type="Pfam" id="PF02518"/>
    </source>
</evidence>
<dbReference type="Pfam" id="PF02518">
    <property type="entry name" value="HATPase_c"/>
    <property type="match status" value="1"/>
</dbReference>
<feature type="transmembrane region" description="Helical" evidence="10">
    <location>
        <begin position="64"/>
        <end position="88"/>
    </location>
</feature>
<evidence type="ECO:0000256" key="8">
    <source>
        <dbReference type="ARBA" id="ARBA00023012"/>
    </source>
</evidence>
<dbReference type="Proteomes" id="UP001216390">
    <property type="component" value="Chromosome"/>
</dbReference>